<keyword evidence="3" id="KW-1185">Reference proteome</keyword>
<feature type="transmembrane region" description="Helical" evidence="1">
    <location>
        <begin position="167"/>
        <end position="188"/>
    </location>
</feature>
<reference evidence="2" key="1">
    <citation type="submission" date="2022-10" db="EMBL/GenBank/DDBJ databases">
        <title>Comparative genomics and taxonomic characterization of three novel marine species of genus Reichenbachiella exhibiting antioxidant and polysaccharide degradation activities.</title>
        <authorList>
            <person name="Muhammad N."/>
            <person name="Lee Y.-J."/>
            <person name="Ko J."/>
            <person name="Kim S.-G."/>
        </authorList>
    </citation>
    <scope>NUCLEOTIDE SEQUENCE</scope>
    <source>
        <strain evidence="2">Wsw4-B4</strain>
    </source>
</reference>
<feature type="transmembrane region" description="Helical" evidence="1">
    <location>
        <begin position="103"/>
        <end position="121"/>
    </location>
</feature>
<keyword evidence="1" id="KW-0472">Membrane</keyword>
<keyword evidence="1" id="KW-0812">Transmembrane</keyword>
<sequence length="393" mass="45366">MTKIETLQSLYFYRNNLNQKLNEPGWTIWALKGALVTLVWIFVSLFRSDTLDYNTAIKIGFIVYFVYPYIKFVFDNSTENGSKIQETTYFFLKSEITSLRFSFFYELGVFGLLYYSVNYLGYLEGFFKTTFNVLFYIIAFAMIAYVIMAYTPIHLMKKNESKQNKYVKLAGLILKGVPIVILIGLLQSIPAFEYVSLTTLKVGLLFFGIYYIVKILLGLKKNRPIIQAIDDVIEDLTFDKIQPDEANNKLKLIVHGITFRELISPQLMSLLELHRKFDSTCDKINNTLNMVNAKSDDTEESMKLVEALKESVKFNLITLNDLITEISTKTKKIKHKLILFSNDQKYSEDFDIVISQMEEGTLNNSKKLKETTRLISIDDNETVDAVVVDEKRA</sequence>
<proteinExistence type="predicted"/>
<protein>
    <submittedName>
        <fullName evidence="2">Uncharacterized protein</fullName>
    </submittedName>
</protein>
<organism evidence="2 3">
    <name type="scientific">Reichenbachiella carrageenanivorans</name>
    <dbReference type="NCBI Taxonomy" id="2979869"/>
    <lineage>
        <taxon>Bacteria</taxon>
        <taxon>Pseudomonadati</taxon>
        <taxon>Bacteroidota</taxon>
        <taxon>Cytophagia</taxon>
        <taxon>Cytophagales</taxon>
        <taxon>Reichenbachiellaceae</taxon>
        <taxon>Reichenbachiella</taxon>
    </lineage>
</organism>
<dbReference type="RefSeq" id="WP_263049947.1">
    <property type="nucleotide sequence ID" value="NZ_CP106735.1"/>
</dbReference>
<evidence type="ECO:0000313" key="3">
    <source>
        <dbReference type="Proteomes" id="UP001062165"/>
    </source>
</evidence>
<evidence type="ECO:0000313" key="2">
    <source>
        <dbReference type="EMBL" id="UXX78201.1"/>
    </source>
</evidence>
<accession>A0ABY6CWA9</accession>
<feature type="transmembrane region" description="Helical" evidence="1">
    <location>
        <begin position="194"/>
        <end position="213"/>
    </location>
</feature>
<dbReference type="Proteomes" id="UP001062165">
    <property type="component" value="Chromosome"/>
</dbReference>
<dbReference type="EMBL" id="CP106735">
    <property type="protein sequence ID" value="UXX78201.1"/>
    <property type="molecule type" value="Genomic_DNA"/>
</dbReference>
<keyword evidence="1" id="KW-1133">Transmembrane helix</keyword>
<feature type="transmembrane region" description="Helical" evidence="1">
    <location>
        <begin position="133"/>
        <end position="155"/>
    </location>
</feature>
<evidence type="ECO:0000256" key="1">
    <source>
        <dbReference type="SAM" id="Phobius"/>
    </source>
</evidence>
<gene>
    <name evidence="2" type="ORF">N7E81_12615</name>
</gene>
<name>A0ABY6CWA9_9BACT</name>
<feature type="transmembrane region" description="Helical" evidence="1">
    <location>
        <begin position="26"/>
        <end position="46"/>
    </location>
</feature>